<feature type="region of interest" description="Disordered" evidence="3">
    <location>
        <begin position="102"/>
        <end position="123"/>
    </location>
</feature>
<dbReference type="PRINTS" id="PR01727">
    <property type="entry name" value="DNABINDINGHU"/>
</dbReference>
<dbReference type="InterPro" id="IPR010992">
    <property type="entry name" value="IHF-like_DNA-bd_dom_sf"/>
</dbReference>
<sequence length="144" mass="15712">MALRLAYKTSSVRLFAARWSSTFSGGERFGPVAPNRNVVERSSVAGATRMQIGKKELVKRVAERAGVEIKVTDAVVSKLLDTIVETVTEGEKIAIPGFGTYEAKTRSPRTGRNPRTGEPLQIPAKRVPYFSAGKTFKDKVNGDK</sequence>
<dbReference type="SUPFAM" id="SSF47729">
    <property type="entry name" value="IHF-like DNA-binding proteins"/>
    <property type="match status" value="1"/>
</dbReference>
<accession>A0A061RDM9</accession>
<dbReference type="CDD" id="cd13831">
    <property type="entry name" value="HU"/>
    <property type="match status" value="1"/>
</dbReference>
<proteinExistence type="inferred from homology"/>
<dbReference type="Pfam" id="PF00216">
    <property type="entry name" value="Bac_DNA_binding"/>
    <property type="match status" value="1"/>
</dbReference>
<reference evidence="4" key="1">
    <citation type="submission" date="2014-05" db="EMBL/GenBank/DDBJ databases">
        <title>The transcriptome of the halophilic microalga Tetraselmis sp. GSL018 isolated from the Great Salt Lake, Utah.</title>
        <authorList>
            <person name="Jinkerson R.E."/>
            <person name="D'Adamo S."/>
            <person name="Posewitz M.C."/>
        </authorList>
    </citation>
    <scope>NUCLEOTIDE SEQUENCE</scope>
    <source>
        <strain evidence="4">GSL018</strain>
    </source>
</reference>
<evidence type="ECO:0000256" key="2">
    <source>
        <dbReference type="RuleBase" id="RU003939"/>
    </source>
</evidence>
<comment type="similarity">
    <text evidence="2">Belongs to the bacterial histone-like protein family.</text>
</comment>
<dbReference type="PANTHER" id="PTHR33175">
    <property type="entry name" value="DNA-BINDING PROTEIN HU"/>
    <property type="match status" value="1"/>
</dbReference>
<dbReference type="Gene3D" id="4.10.520.10">
    <property type="entry name" value="IHF-like DNA-binding proteins"/>
    <property type="match status" value="1"/>
</dbReference>
<gene>
    <name evidence="4" type="primary">HUPB</name>
    <name evidence="4" type="ORF">TSPGSL018_7985</name>
</gene>
<dbReference type="EMBL" id="GBEZ01017586">
    <property type="protein sequence ID" value="JAC68760.1"/>
    <property type="molecule type" value="Transcribed_RNA"/>
</dbReference>
<dbReference type="GO" id="GO:0030527">
    <property type="term" value="F:structural constituent of chromatin"/>
    <property type="evidence" value="ECO:0007669"/>
    <property type="project" value="InterPro"/>
</dbReference>
<dbReference type="GO" id="GO:0003677">
    <property type="term" value="F:DNA binding"/>
    <property type="evidence" value="ECO:0007669"/>
    <property type="project" value="UniProtKB-KW"/>
</dbReference>
<protein>
    <submittedName>
        <fullName evidence="4">DNA-binding protein HU-beta</fullName>
    </submittedName>
</protein>
<dbReference type="InterPro" id="IPR000119">
    <property type="entry name" value="Hist_DNA-bd"/>
</dbReference>
<evidence type="ECO:0000256" key="3">
    <source>
        <dbReference type="SAM" id="MobiDB-lite"/>
    </source>
</evidence>
<name>A0A061RDM9_9CHLO</name>
<evidence type="ECO:0000313" key="4">
    <source>
        <dbReference type="EMBL" id="JAC68760.1"/>
    </source>
</evidence>
<keyword evidence="1 4" id="KW-0238">DNA-binding</keyword>
<evidence type="ECO:0000256" key="1">
    <source>
        <dbReference type="ARBA" id="ARBA00023125"/>
    </source>
</evidence>
<dbReference type="PANTHER" id="PTHR33175:SF3">
    <property type="entry name" value="DNA-BINDING PROTEIN HU-BETA"/>
    <property type="match status" value="1"/>
</dbReference>
<dbReference type="SMART" id="SM00411">
    <property type="entry name" value="BHL"/>
    <property type="match status" value="1"/>
</dbReference>
<organism evidence="4">
    <name type="scientific">Tetraselmis sp. GSL018</name>
    <dbReference type="NCBI Taxonomy" id="582737"/>
    <lineage>
        <taxon>Eukaryota</taxon>
        <taxon>Viridiplantae</taxon>
        <taxon>Chlorophyta</taxon>
        <taxon>core chlorophytes</taxon>
        <taxon>Chlorodendrophyceae</taxon>
        <taxon>Chlorodendrales</taxon>
        <taxon>Chlorodendraceae</taxon>
        <taxon>Tetraselmis</taxon>
    </lineage>
</organism>
<dbReference type="AlphaFoldDB" id="A0A061RDM9"/>